<evidence type="ECO:0000313" key="4">
    <source>
        <dbReference type="Proteomes" id="UP001557470"/>
    </source>
</evidence>
<dbReference type="InterPro" id="IPR002038">
    <property type="entry name" value="Osteopontin"/>
</dbReference>
<evidence type="ECO:0000313" key="3">
    <source>
        <dbReference type="EMBL" id="KAL0965725.1"/>
    </source>
</evidence>
<evidence type="ECO:0000256" key="2">
    <source>
        <dbReference type="SAM" id="SignalP"/>
    </source>
</evidence>
<reference evidence="3 4" key="1">
    <citation type="submission" date="2024-06" db="EMBL/GenBank/DDBJ databases">
        <authorList>
            <person name="Pan Q."/>
            <person name="Wen M."/>
            <person name="Jouanno E."/>
            <person name="Zahm M."/>
            <person name="Klopp C."/>
            <person name="Cabau C."/>
            <person name="Louis A."/>
            <person name="Berthelot C."/>
            <person name="Parey E."/>
            <person name="Roest Crollius H."/>
            <person name="Montfort J."/>
            <person name="Robinson-Rechavi M."/>
            <person name="Bouchez O."/>
            <person name="Lampietro C."/>
            <person name="Lopez Roques C."/>
            <person name="Donnadieu C."/>
            <person name="Postlethwait J."/>
            <person name="Bobe J."/>
            <person name="Verreycken H."/>
            <person name="Guiguen Y."/>
        </authorList>
    </citation>
    <scope>NUCLEOTIDE SEQUENCE [LARGE SCALE GENOMIC DNA]</scope>
    <source>
        <strain evidence="3">Up_M1</strain>
        <tissue evidence="3">Testis</tissue>
    </source>
</reference>
<gene>
    <name evidence="3" type="ORF">UPYG_G00284940</name>
</gene>
<feature type="chain" id="PRO_5044770602" description="Secreted phosphoprotein 1" evidence="2">
    <location>
        <begin position="17"/>
        <end position="330"/>
    </location>
</feature>
<feature type="signal peptide" evidence="2">
    <location>
        <begin position="1"/>
        <end position="16"/>
    </location>
</feature>
<organism evidence="3 4">
    <name type="scientific">Umbra pygmaea</name>
    <name type="common">Eastern mudminnow</name>
    <dbReference type="NCBI Taxonomy" id="75934"/>
    <lineage>
        <taxon>Eukaryota</taxon>
        <taxon>Metazoa</taxon>
        <taxon>Chordata</taxon>
        <taxon>Craniata</taxon>
        <taxon>Vertebrata</taxon>
        <taxon>Euteleostomi</taxon>
        <taxon>Actinopterygii</taxon>
        <taxon>Neopterygii</taxon>
        <taxon>Teleostei</taxon>
        <taxon>Protacanthopterygii</taxon>
        <taxon>Esociformes</taxon>
        <taxon>Umbridae</taxon>
        <taxon>Umbra</taxon>
    </lineage>
</organism>
<keyword evidence="4" id="KW-1185">Reference proteome</keyword>
<feature type="compositionally biased region" description="Acidic residues" evidence="1">
    <location>
        <begin position="72"/>
        <end position="81"/>
    </location>
</feature>
<evidence type="ECO:0000256" key="1">
    <source>
        <dbReference type="SAM" id="MobiDB-lite"/>
    </source>
</evidence>
<evidence type="ECO:0008006" key="5">
    <source>
        <dbReference type="Google" id="ProtNLM"/>
    </source>
</evidence>
<proteinExistence type="predicted"/>
<feature type="compositionally biased region" description="Low complexity" evidence="1">
    <location>
        <begin position="55"/>
        <end position="71"/>
    </location>
</feature>
<keyword evidence="2" id="KW-0732">Signal</keyword>
<feature type="compositionally biased region" description="Low complexity" evidence="1">
    <location>
        <begin position="259"/>
        <end position="278"/>
    </location>
</feature>
<sequence length="330" mass="35229">MKAALVFVLLFASVLCRPMKRVYSSSSESSEEMWKPAPVLRKAWRVLTDGAPLQETNPTPEPTTNSPGNTSDSDESEESEESTASPISTDSDDSDESSESVKAGTTAATTTVEPTGEPTLAPTQVPNFDNGRGDSTYYSSDYKKSIIYADTNNIEKGLSPYKSYKKMDKEMYAGKKASIYNTGNEIDKTLPMFKALRVHDLMEEDTSTPEVESQGLDVSSGPVEEPILRQAHVDDVSQDNAPSESLNEEDAETASAGDTTNESSKSSNGTSGSASAETDSGYSSEETKAMPGVEDSDSTESAESQESNSDEETATKATVATDTSVVITAK</sequence>
<protein>
    <recommendedName>
        <fullName evidence="5">Secreted phosphoprotein 1</fullName>
    </recommendedName>
</protein>
<dbReference type="PANTHER" id="PTHR10607">
    <property type="entry name" value="OSTEOPONTIN"/>
    <property type="match status" value="1"/>
</dbReference>
<feature type="region of interest" description="Disordered" evidence="1">
    <location>
        <begin position="201"/>
        <end position="330"/>
    </location>
</feature>
<dbReference type="AlphaFoldDB" id="A0ABD0W4S7"/>
<feature type="compositionally biased region" description="Low complexity" evidence="1">
    <location>
        <begin position="104"/>
        <end position="119"/>
    </location>
</feature>
<name>A0ABD0W4S7_UMBPY</name>
<dbReference type="PANTHER" id="PTHR10607:SF1">
    <property type="entry name" value="OSTEOPONTIN"/>
    <property type="match status" value="1"/>
</dbReference>
<accession>A0ABD0W4S7</accession>
<dbReference type="EMBL" id="JAGEUA010000009">
    <property type="protein sequence ID" value="KAL0965725.1"/>
    <property type="molecule type" value="Genomic_DNA"/>
</dbReference>
<feature type="compositionally biased region" description="Polar residues" evidence="1">
    <location>
        <begin position="315"/>
        <end position="330"/>
    </location>
</feature>
<feature type="region of interest" description="Disordered" evidence="1">
    <location>
        <begin position="49"/>
        <end position="133"/>
    </location>
</feature>
<dbReference type="Proteomes" id="UP001557470">
    <property type="component" value="Unassembled WGS sequence"/>
</dbReference>
<comment type="caution">
    <text evidence="3">The sequence shown here is derived from an EMBL/GenBank/DDBJ whole genome shotgun (WGS) entry which is preliminary data.</text>
</comment>